<dbReference type="PANTHER" id="PTHR10192:SF28">
    <property type="entry name" value="MOLYBDOPTERIN MOLYBDENUMTRANSFERASE"/>
    <property type="match status" value="1"/>
</dbReference>
<dbReference type="AlphaFoldDB" id="A0A0U5ANQ2"/>
<protein>
    <recommendedName>
        <fullName evidence="1">Molybdopterin molybdenumtransferase</fullName>
        <ecNumber evidence="1">2.10.1.1</ecNumber>
    </recommendedName>
</protein>
<dbReference type="GO" id="GO:0046872">
    <property type="term" value="F:metal ion binding"/>
    <property type="evidence" value="ECO:0007669"/>
    <property type="project" value="UniProtKB-UniRule"/>
</dbReference>
<dbReference type="SUPFAM" id="SSF53218">
    <property type="entry name" value="Molybdenum cofactor biosynthesis proteins"/>
    <property type="match status" value="1"/>
</dbReference>
<feature type="domain" description="MoaB/Mog" evidence="2">
    <location>
        <begin position="178"/>
        <end position="311"/>
    </location>
</feature>
<dbReference type="GO" id="GO:0005829">
    <property type="term" value="C:cytosol"/>
    <property type="evidence" value="ECO:0007669"/>
    <property type="project" value="TreeGrafter"/>
</dbReference>
<evidence type="ECO:0000313" key="4">
    <source>
        <dbReference type="Proteomes" id="UP000068196"/>
    </source>
</evidence>
<evidence type="ECO:0000259" key="2">
    <source>
        <dbReference type="SMART" id="SM00852"/>
    </source>
</evidence>
<keyword evidence="1" id="KW-0479">Metal-binding</keyword>
<comment type="function">
    <text evidence="1">Catalyzes the insertion of molybdate into adenylated molybdopterin with the concomitant release of AMP.</text>
</comment>
<dbReference type="InterPro" id="IPR036425">
    <property type="entry name" value="MoaB/Mog-like_dom_sf"/>
</dbReference>
<comment type="similarity">
    <text evidence="1">Belongs to the MoeA family.</text>
</comment>
<dbReference type="GO" id="GO:0061599">
    <property type="term" value="F:molybdopterin molybdotransferase activity"/>
    <property type="evidence" value="ECO:0007669"/>
    <property type="project" value="UniProtKB-UniRule"/>
</dbReference>
<accession>A0A0U5ANQ2</accession>
<keyword evidence="1" id="KW-0500">Molybdenum</keyword>
<organism evidence="3 4">
    <name type="scientific">Caldimicrobium thiodismutans</name>
    <dbReference type="NCBI Taxonomy" id="1653476"/>
    <lineage>
        <taxon>Bacteria</taxon>
        <taxon>Pseudomonadati</taxon>
        <taxon>Thermodesulfobacteriota</taxon>
        <taxon>Thermodesulfobacteria</taxon>
        <taxon>Thermodesulfobacteriales</taxon>
        <taxon>Thermodesulfobacteriaceae</taxon>
        <taxon>Caldimicrobium</taxon>
    </lineage>
</organism>
<dbReference type="EMBL" id="AP014945">
    <property type="protein sequence ID" value="BAU22465.1"/>
    <property type="molecule type" value="Genomic_DNA"/>
</dbReference>
<dbReference type="STRING" id="1653476.THC_0058"/>
<comment type="pathway">
    <text evidence="1">Cofactor biosynthesis; molybdopterin biosynthesis.</text>
</comment>
<evidence type="ECO:0000256" key="1">
    <source>
        <dbReference type="RuleBase" id="RU365090"/>
    </source>
</evidence>
<dbReference type="OrthoDB" id="9767940at2"/>
<proteinExistence type="inferred from homology"/>
<dbReference type="UniPathway" id="UPA00344"/>
<reference evidence="3 4" key="1">
    <citation type="journal article" date="2016" name="Int. J. Syst. Evol. Microbiol.">
        <title>Caldimicrobium thiodismutans sp. nov., a sulfur-disproportionating bacterium isolated from a hot spring, and emended description of the genus Caldimicrobium.</title>
        <authorList>
            <person name="Kojima H."/>
            <person name="Umezawa K."/>
            <person name="Fukui M."/>
        </authorList>
    </citation>
    <scope>NUCLEOTIDE SEQUENCE [LARGE SCALE GENOMIC DNA]</scope>
    <source>
        <strain evidence="3 4">TF1</strain>
    </source>
</reference>
<dbReference type="CDD" id="cd03522">
    <property type="entry name" value="MoeA_like"/>
    <property type="match status" value="1"/>
</dbReference>
<dbReference type="Gene3D" id="3.40.980.10">
    <property type="entry name" value="MoaB/Mog-like domain"/>
    <property type="match status" value="1"/>
</dbReference>
<comment type="catalytic activity">
    <reaction evidence="1">
        <text>adenylyl-molybdopterin + molybdate = Mo-molybdopterin + AMP + H(+)</text>
        <dbReference type="Rhea" id="RHEA:35047"/>
        <dbReference type="ChEBI" id="CHEBI:15378"/>
        <dbReference type="ChEBI" id="CHEBI:36264"/>
        <dbReference type="ChEBI" id="CHEBI:62727"/>
        <dbReference type="ChEBI" id="CHEBI:71302"/>
        <dbReference type="ChEBI" id="CHEBI:456215"/>
    </reaction>
</comment>
<gene>
    <name evidence="3" type="ORF">THC_0058</name>
</gene>
<keyword evidence="1" id="KW-0501">Molybdenum cofactor biosynthesis</keyword>
<dbReference type="InterPro" id="IPR038987">
    <property type="entry name" value="MoeA-like"/>
</dbReference>
<dbReference type="InterPro" id="IPR001453">
    <property type="entry name" value="MoaB/Mog_dom"/>
</dbReference>
<keyword evidence="4" id="KW-1185">Reference proteome</keyword>
<dbReference type="Proteomes" id="UP000068196">
    <property type="component" value="Chromosome"/>
</dbReference>
<dbReference type="EC" id="2.10.1.1" evidence="1"/>
<dbReference type="PATRIC" id="fig|1653476.3.peg.61"/>
<comment type="cofactor">
    <cofactor evidence="1">
        <name>Mg(2+)</name>
        <dbReference type="ChEBI" id="CHEBI:18420"/>
    </cofactor>
</comment>
<reference evidence="4" key="2">
    <citation type="journal article" date="2016" name="Int. J. Syst. Evol. Microbiol.">
        <title>Caldimicrobium thiodismutans sp. nov., a sulfur-disproportionating bacterium isolated from a hot spring.</title>
        <authorList>
            <person name="Kojima H."/>
            <person name="Umezawa K."/>
            <person name="Fukui M."/>
        </authorList>
    </citation>
    <scope>NUCLEOTIDE SEQUENCE [LARGE SCALE GENOMIC DNA]</scope>
    <source>
        <strain evidence="4">TF1</strain>
    </source>
</reference>
<dbReference type="RefSeq" id="WP_068511662.1">
    <property type="nucleotide sequence ID" value="NZ_AP014945.1"/>
</dbReference>
<keyword evidence="1" id="KW-0808">Transferase</keyword>
<dbReference type="KEGG" id="cthi:THC_0058"/>
<sequence>MRYKSIPVEEAVGMVLPHDITEIVPGVFKGARFKKGHIVRIEDIPKLKDLGKNHLYVLELEEDELHEDEAALRLAKAVAGEGVEWSEEIREGKVNFKAVYEGLLKIETEALLRINLLGEISLSTKHTNLWVKKGEAIAGGRAIPLVVKKTLLEEVEKICSEYPTKVLRILPKKLEKAGLVITGSEVFYGRIEDAFAPKMLPKLEKFGLKIEGPLFAPDDKDFIKENLSNLLQRGCEVILITGGMSVDPDDLTKVAIRELDPEIYLYGTPVLPGNMFLYARLKSGQTLLGVPACAMFFKITILDLILPRVLAGETLTRLDIAKLGHGGYCYNCAECRYPVCPFGKIC</sequence>
<dbReference type="GO" id="GO:0006777">
    <property type="term" value="P:Mo-molybdopterin cofactor biosynthetic process"/>
    <property type="evidence" value="ECO:0007669"/>
    <property type="project" value="UniProtKB-UniRule"/>
</dbReference>
<dbReference type="SMART" id="SM00852">
    <property type="entry name" value="MoCF_biosynth"/>
    <property type="match status" value="1"/>
</dbReference>
<dbReference type="Pfam" id="PF00994">
    <property type="entry name" value="MoCF_biosynth"/>
    <property type="match status" value="1"/>
</dbReference>
<keyword evidence="1" id="KW-0460">Magnesium</keyword>
<evidence type="ECO:0000313" key="3">
    <source>
        <dbReference type="EMBL" id="BAU22465.1"/>
    </source>
</evidence>
<name>A0A0U5ANQ2_9BACT</name>
<dbReference type="PANTHER" id="PTHR10192">
    <property type="entry name" value="MOLYBDOPTERIN BIOSYNTHESIS PROTEIN"/>
    <property type="match status" value="1"/>
</dbReference>